<dbReference type="GO" id="GO:0006207">
    <property type="term" value="P:'de novo' pyrimidine nucleobase biosynthetic process"/>
    <property type="evidence" value="ECO:0007669"/>
    <property type="project" value="UniProtKB-UniRule"/>
</dbReference>
<dbReference type="FunFam" id="3.20.20.70:FF:000028">
    <property type="entry name" value="Dihydroorotate dehydrogenase (quinone)"/>
    <property type="match status" value="1"/>
</dbReference>
<dbReference type="PROSITE" id="PS00911">
    <property type="entry name" value="DHODEHASE_1"/>
    <property type="match status" value="1"/>
</dbReference>
<comment type="subcellular location">
    <subcellularLocation>
        <location evidence="2 13">Cell membrane</location>
        <topology evidence="2 13">Peripheral membrane protein</topology>
    </subcellularLocation>
</comment>
<dbReference type="NCBIfam" id="NF003652">
    <property type="entry name" value="PRK05286.2-5"/>
    <property type="match status" value="1"/>
</dbReference>
<comment type="subunit">
    <text evidence="5 13">Monomer.</text>
</comment>
<proteinExistence type="inferred from homology"/>
<dbReference type="InterPro" id="IPR005719">
    <property type="entry name" value="Dihydroorotate_DH_2"/>
</dbReference>
<feature type="binding site" evidence="13">
    <location>
        <position position="297"/>
    </location>
    <ligand>
        <name>FMN</name>
        <dbReference type="ChEBI" id="CHEBI:58210"/>
    </ligand>
</feature>
<feature type="binding site" evidence="13">
    <location>
        <position position="86"/>
    </location>
    <ligand>
        <name>FMN</name>
        <dbReference type="ChEBI" id="CHEBI:58210"/>
    </ligand>
</feature>
<dbReference type="InterPro" id="IPR001295">
    <property type="entry name" value="Dihydroorotate_DH_CS"/>
</dbReference>
<keyword evidence="10 13" id="KW-0560">Oxidoreductase</keyword>
<dbReference type="PIRSF" id="PIRSF000164">
    <property type="entry name" value="DHO_oxidase"/>
    <property type="match status" value="1"/>
</dbReference>
<dbReference type="GO" id="GO:0005886">
    <property type="term" value="C:plasma membrane"/>
    <property type="evidence" value="ECO:0007669"/>
    <property type="project" value="UniProtKB-SubCell"/>
</dbReference>
<evidence type="ECO:0000256" key="5">
    <source>
        <dbReference type="ARBA" id="ARBA00011245"/>
    </source>
</evidence>
<dbReference type="InterPro" id="IPR005720">
    <property type="entry name" value="Dihydroorotate_DH_cat"/>
</dbReference>
<evidence type="ECO:0000256" key="8">
    <source>
        <dbReference type="ARBA" id="ARBA00022643"/>
    </source>
</evidence>
<feature type="binding site" evidence="13">
    <location>
        <position position="172"/>
    </location>
    <ligand>
        <name>substrate</name>
    </ligand>
</feature>
<feature type="binding site" evidence="13">
    <location>
        <position position="172"/>
    </location>
    <ligand>
        <name>FMN</name>
        <dbReference type="ChEBI" id="CHEBI:58210"/>
    </ligand>
</feature>
<feature type="binding site" evidence="13">
    <location>
        <begin position="111"/>
        <end position="115"/>
    </location>
    <ligand>
        <name>substrate</name>
    </ligand>
</feature>
<comment type="catalytic activity">
    <reaction evidence="12 13">
        <text>(S)-dihydroorotate + a quinone = orotate + a quinol</text>
        <dbReference type="Rhea" id="RHEA:30187"/>
        <dbReference type="ChEBI" id="CHEBI:24646"/>
        <dbReference type="ChEBI" id="CHEBI:30839"/>
        <dbReference type="ChEBI" id="CHEBI:30864"/>
        <dbReference type="ChEBI" id="CHEBI:132124"/>
        <dbReference type="EC" id="1.3.5.2"/>
    </reaction>
</comment>
<feature type="binding site" evidence="13">
    <location>
        <position position="139"/>
    </location>
    <ligand>
        <name>FMN</name>
        <dbReference type="ChEBI" id="CHEBI:58210"/>
    </ligand>
</feature>
<comment type="similarity">
    <text evidence="4 13">Belongs to the dihydroorotate dehydrogenase family. Type 2 subfamily.</text>
</comment>
<evidence type="ECO:0000256" key="3">
    <source>
        <dbReference type="ARBA" id="ARBA00005161"/>
    </source>
</evidence>
<evidence type="ECO:0000256" key="11">
    <source>
        <dbReference type="ARBA" id="ARBA00023136"/>
    </source>
</evidence>
<evidence type="ECO:0000256" key="7">
    <source>
        <dbReference type="ARBA" id="ARBA00022630"/>
    </source>
</evidence>
<comment type="pathway">
    <text evidence="3 13">Pyrimidine metabolism; UMP biosynthesis via de novo pathway; orotate from (S)-dihydroorotate (quinone route): step 1/1.</text>
</comment>
<dbReference type="AlphaFoldDB" id="A0A250KY13"/>
<dbReference type="EMBL" id="AP017928">
    <property type="protein sequence ID" value="BBA35871.1"/>
    <property type="molecule type" value="Genomic_DNA"/>
</dbReference>
<dbReference type="OrthoDB" id="9802377at2"/>
<dbReference type="PROSITE" id="PS00912">
    <property type="entry name" value="DHODEHASE_2"/>
    <property type="match status" value="1"/>
</dbReference>
<dbReference type="Proteomes" id="UP000266313">
    <property type="component" value="Chromosome"/>
</dbReference>
<comment type="function">
    <text evidence="1 13">Catalyzes the conversion of dihydroorotate to orotate with quinone as electron acceptor.</text>
</comment>
<feature type="binding site" evidence="13">
    <location>
        <begin position="246"/>
        <end position="247"/>
    </location>
    <ligand>
        <name>substrate</name>
    </ligand>
</feature>
<dbReference type="NCBIfam" id="NF003645">
    <property type="entry name" value="PRK05286.1-2"/>
    <property type="match status" value="1"/>
</dbReference>
<feature type="domain" description="Dihydroorotate dehydrogenase catalytic" evidence="14">
    <location>
        <begin position="48"/>
        <end position="334"/>
    </location>
</feature>
<keyword evidence="8 13" id="KW-0288">FMN</keyword>
<dbReference type="NCBIfam" id="NF003646">
    <property type="entry name" value="PRK05286.1-4"/>
    <property type="match status" value="1"/>
</dbReference>
<feature type="binding site" evidence="13">
    <location>
        <position position="177"/>
    </location>
    <ligand>
        <name>substrate</name>
    </ligand>
</feature>
<dbReference type="Gene3D" id="3.20.20.70">
    <property type="entry name" value="Aldolase class I"/>
    <property type="match status" value="1"/>
</dbReference>
<evidence type="ECO:0000259" key="14">
    <source>
        <dbReference type="Pfam" id="PF01180"/>
    </source>
</evidence>
<dbReference type="NCBIfam" id="NF003644">
    <property type="entry name" value="PRK05286.1-1"/>
    <property type="match status" value="1"/>
</dbReference>
<evidence type="ECO:0000313" key="15">
    <source>
        <dbReference type="EMBL" id="BBA35871.1"/>
    </source>
</evidence>
<keyword evidence="9 13" id="KW-0665">Pyrimidine biosynthesis</keyword>
<dbReference type="InterPro" id="IPR050074">
    <property type="entry name" value="DHO_dehydrogenase"/>
</dbReference>
<organism evidence="15 16">
    <name type="scientific">Methylocaldum marinum</name>
    <dbReference type="NCBI Taxonomy" id="1432792"/>
    <lineage>
        <taxon>Bacteria</taxon>
        <taxon>Pseudomonadati</taxon>
        <taxon>Pseudomonadota</taxon>
        <taxon>Gammaproteobacteria</taxon>
        <taxon>Methylococcales</taxon>
        <taxon>Methylococcaceae</taxon>
        <taxon>Methylocaldum</taxon>
    </lineage>
</organism>
<feature type="binding site" evidence="13">
    <location>
        <begin position="318"/>
        <end position="319"/>
    </location>
    <ligand>
        <name>FMN</name>
        <dbReference type="ChEBI" id="CHEBI:58210"/>
    </ligand>
</feature>
<evidence type="ECO:0000256" key="10">
    <source>
        <dbReference type="ARBA" id="ARBA00023002"/>
    </source>
</evidence>
<dbReference type="HAMAP" id="MF_00225">
    <property type="entry name" value="DHO_dh_type2"/>
    <property type="match status" value="1"/>
</dbReference>
<dbReference type="GO" id="GO:0106430">
    <property type="term" value="F:dihydroorotate dehydrogenase (quinone) activity"/>
    <property type="evidence" value="ECO:0007669"/>
    <property type="project" value="UniProtKB-EC"/>
</dbReference>
<evidence type="ECO:0000256" key="13">
    <source>
        <dbReference type="HAMAP-Rule" id="MF_00225"/>
    </source>
</evidence>
<dbReference type="CDD" id="cd04738">
    <property type="entry name" value="DHOD_2_like"/>
    <property type="match status" value="1"/>
</dbReference>
<accession>A0A250KY13</accession>
<feature type="active site" description="Nucleophile" evidence="13">
    <location>
        <position position="175"/>
    </location>
</feature>
<dbReference type="NCBIfam" id="TIGR01036">
    <property type="entry name" value="pyrD_sub2"/>
    <property type="match status" value="1"/>
</dbReference>
<dbReference type="KEGG" id="mmai:sS8_3939"/>
<comment type="cofactor">
    <cofactor evidence="13">
        <name>FMN</name>
        <dbReference type="ChEBI" id="CHEBI:58210"/>
    </cofactor>
    <text evidence="13">Binds 1 FMN per subunit.</text>
</comment>
<keyword evidence="11 13" id="KW-0472">Membrane</keyword>
<evidence type="ECO:0000256" key="4">
    <source>
        <dbReference type="ARBA" id="ARBA00005359"/>
    </source>
</evidence>
<gene>
    <name evidence="13" type="primary">pyrD</name>
    <name evidence="15" type="ORF">sS8_3939</name>
</gene>
<dbReference type="PANTHER" id="PTHR48109:SF4">
    <property type="entry name" value="DIHYDROOROTATE DEHYDROGENASE (QUINONE), MITOCHONDRIAL"/>
    <property type="match status" value="1"/>
</dbReference>
<dbReference type="SUPFAM" id="SSF51395">
    <property type="entry name" value="FMN-linked oxidoreductases"/>
    <property type="match status" value="1"/>
</dbReference>
<evidence type="ECO:0000256" key="1">
    <source>
        <dbReference type="ARBA" id="ARBA00003125"/>
    </source>
</evidence>
<dbReference type="Pfam" id="PF01180">
    <property type="entry name" value="DHO_dh"/>
    <property type="match status" value="1"/>
</dbReference>
<protein>
    <recommendedName>
        <fullName evidence="13">Dihydroorotate dehydrogenase (quinone)</fullName>
        <ecNumber evidence="13">1.3.5.2</ecNumber>
    </recommendedName>
    <alternativeName>
        <fullName evidence="13">DHOdehase</fullName>
        <shortName evidence="13">DHOD</shortName>
        <shortName evidence="13">DHODase</shortName>
    </alternativeName>
    <alternativeName>
        <fullName evidence="13">Dihydroorotate oxidase</fullName>
    </alternativeName>
</protein>
<keyword evidence="16" id="KW-1185">Reference proteome</keyword>
<evidence type="ECO:0000256" key="12">
    <source>
        <dbReference type="ARBA" id="ARBA00048639"/>
    </source>
</evidence>
<evidence type="ECO:0000256" key="9">
    <source>
        <dbReference type="ARBA" id="ARBA00022975"/>
    </source>
</evidence>
<evidence type="ECO:0000256" key="6">
    <source>
        <dbReference type="ARBA" id="ARBA00022475"/>
    </source>
</evidence>
<dbReference type="GO" id="GO:0044205">
    <property type="term" value="P:'de novo' UMP biosynthetic process"/>
    <property type="evidence" value="ECO:0007669"/>
    <property type="project" value="UniProtKB-UniRule"/>
</dbReference>
<keyword evidence="7 13" id="KW-0285">Flavoprotein</keyword>
<sequence length="336" mass="36023">MLYELLRPLLFRLDPETAHHLSLAALQGLSRLGPLNPLQRPAGANPRRVMGLDFPNPVGLAAGLDKNGECIDGLAALGFGFIEVGTVTPRPQPGNPRPRLFRLPGAEALINRMGFNNKGVDYLVEQVKKARYRGILGINIGKNRDTPLDRALDDYRIGLRKVYPHASYVTVNISSPNTPGLRDLQAGENLEHLLSGLRQEREELEQSHGRRVPLAVKIAPDLEPGQLDHLAEALVDHGIDAVIATNTTASRQGVEGLPHGNEAGGLSGRPLLARSTDIVAQLSDALHGAVPIIGCGGIAGADDAHRKFAAGAALIQIYTGFIYRGPALIREIVETA</sequence>
<dbReference type="PANTHER" id="PTHR48109">
    <property type="entry name" value="DIHYDROOROTATE DEHYDROGENASE (QUINONE), MITOCHONDRIAL-RELATED"/>
    <property type="match status" value="1"/>
</dbReference>
<dbReference type="EC" id="1.3.5.2" evidence="13"/>
<dbReference type="GO" id="GO:0005737">
    <property type="term" value="C:cytoplasm"/>
    <property type="evidence" value="ECO:0007669"/>
    <property type="project" value="InterPro"/>
</dbReference>
<feature type="binding site" evidence="13">
    <location>
        <position position="268"/>
    </location>
    <ligand>
        <name>FMN</name>
        <dbReference type="ChEBI" id="CHEBI:58210"/>
    </ligand>
</feature>
<feature type="binding site" evidence="13">
    <location>
        <position position="245"/>
    </location>
    <ligand>
        <name>FMN</name>
        <dbReference type="ChEBI" id="CHEBI:58210"/>
    </ligand>
</feature>
<evidence type="ECO:0000256" key="2">
    <source>
        <dbReference type="ARBA" id="ARBA00004202"/>
    </source>
</evidence>
<feature type="binding site" evidence="13">
    <location>
        <position position="66"/>
    </location>
    <ligand>
        <name>substrate</name>
    </ligand>
</feature>
<dbReference type="InterPro" id="IPR012135">
    <property type="entry name" value="Dihydroorotate_DH_1_2"/>
</dbReference>
<reference evidence="15 16" key="1">
    <citation type="submission" date="2016-12" db="EMBL/GenBank/DDBJ databases">
        <title>Genome sequencing of Methylocaldum marinum.</title>
        <authorList>
            <person name="Takeuchi M."/>
            <person name="Kamagata Y."/>
            <person name="Hiraoka S."/>
            <person name="Oshima K."/>
            <person name="Hattori M."/>
            <person name="Iwasaki W."/>
        </authorList>
    </citation>
    <scope>NUCLEOTIDE SEQUENCE [LARGE SCALE GENOMIC DNA]</scope>
    <source>
        <strain evidence="15 16">S8</strain>
    </source>
</reference>
<dbReference type="UniPathway" id="UPA00070">
    <property type="reaction ID" value="UER00946"/>
</dbReference>
<keyword evidence="6 13" id="KW-1003">Cell membrane</keyword>
<evidence type="ECO:0000313" key="16">
    <source>
        <dbReference type="Proteomes" id="UP000266313"/>
    </source>
</evidence>
<dbReference type="RefSeq" id="WP_119631145.1">
    <property type="nucleotide sequence ID" value="NZ_AP017928.1"/>
</dbReference>
<name>A0A250KY13_9GAMM</name>
<feature type="binding site" evidence="13">
    <location>
        <begin position="62"/>
        <end position="66"/>
    </location>
    <ligand>
        <name>FMN</name>
        <dbReference type="ChEBI" id="CHEBI:58210"/>
    </ligand>
</feature>
<feature type="binding site" evidence="13">
    <location>
        <position position="217"/>
    </location>
    <ligand>
        <name>FMN</name>
        <dbReference type="ChEBI" id="CHEBI:58210"/>
    </ligand>
</feature>
<dbReference type="InterPro" id="IPR013785">
    <property type="entry name" value="Aldolase_TIM"/>
</dbReference>